<proteinExistence type="predicted"/>
<name>A0A8T2NTM5_9TELE</name>
<gene>
    <name evidence="1" type="ORF">JZ751_020145</name>
</gene>
<keyword evidence="2" id="KW-1185">Reference proteome</keyword>
<dbReference type="EMBL" id="JAFBMS010000039">
    <property type="protein sequence ID" value="KAG9340952.1"/>
    <property type="molecule type" value="Genomic_DNA"/>
</dbReference>
<dbReference type="Proteomes" id="UP000824540">
    <property type="component" value="Unassembled WGS sequence"/>
</dbReference>
<reference evidence="1" key="1">
    <citation type="thesis" date="2021" institute="BYU ScholarsArchive" country="Provo, UT, USA">
        <title>Applications of and Algorithms for Genome Assembly and Genomic Analyses with an Emphasis on Marine Teleosts.</title>
        <authorList>
            <person name="Pickett B.D."/>
        </authorList>
    </citation>
    <scope>NUCLEOTIDE SEQUENCE</scope>
    <source>
        <strain evidence="1">HI-2016</strain>
    </source>
</reference>
<dbReference type="AlphaFoldDB" id="A0A8T2NTM5"/>
<accession>A0A8T2NTM5</accession>
<evidence type="ECO:0000313" key="1">
    <source>
        <dbReference type="EMBL" id="KAG9340952.1"/>
    </source>
</evidence>
<comment type="caution">
    <text evidence="1">The sequence shown here is derived from an EMBL/GenBank/DDBJ whole genome shotgun (WGS) entry which is preliminary data.</text>
</comment>
<organism evidence="1 2">
    <name type="scientific">Albula glossodonta</name>
    <name type="common">roundjaw bonefish</name>
    <dbReference type="NCBI Taxonomy" id="121402"/>
    <lineage>
        <taxon>Eukaryota</taxon>
        <taxon>Metazoa</taxon>
        <taxon>Chordata</taxon>
        <taxon>Craniata</taxon>
        <taxon>Vertebrata</taxon>
        <taxon>Euteleostomi</taxon>
        <taxon>Actinopterygii</taxon>
        <taxon>Neopterygii</taxon>
        <taxon>Teleostei</taxon>
        <taxon>Albuliformes</taxon>
        <taxon>Albulidae</taxon>
        <taxon>Albula</taxon>
    </lineage>
</organism>
<feature type="non-terminal residue" evidence="1">
    <location>
        <position position="1"/>
    </location>
</feature>
<protein>
    <submittedName>
        <fullName evidence="1">Uncharacterized protein</fullName>
    </submittedName>
</protein>
<evidence type="ECO:0000313" key="2">
    <source>
        <dbReference type="Proteomes" id="UP000824540"/>
    </source>
</evidence>
<sequence length="129" mass="14028">NLSAIALTQSVSESCIREMVWHRDPGGLQSGQIRWRGAIDGDSSRLAAPEIMLPPQGGLMSRAETTLTPVPAAPLSVTNSAPEQRMEYAPVRRTRQLHLRIPAPCKDTRSDESAFALLGNPSRGSHIYP</sequence>